<evidence type="ECO:0000256" key="1">
    <source>
        <dbReference type="SAM" id="SignalP"/>
    </source>
</evidence>
<organism evidence="2 3">
    <name type="scientific">Eumeta variegata</name>
    <name type="common">Bagworm moth</name>
    <name type="synonym">Eumeta japonica</name>
    <dbReference type="NCBI Taxonomy" id="151549"/>
    <lineage>
        <taxon>Eukaryota</taxon>
        <taxon>Metazoa</taxon>
        <taxon>Ecdysozoa</taxon>
        <taxon>Arthropoda</taxon>
        <taxon>Hexapoda</taxon>
        <taxon>Insecta</taxon>
        <taxon>Pterygota</taxon>
        <taxon>Neoptera</taxon>
        <taxon>Endopterygota</taxon>
        <taxon>Lepidoptera</taxon>
        <taxon>Glossata</taxon>
        <taxon>Ditrysia</taxon>
        <taxon>Tineoidea</taxon>
        <taxon>Psychidae</taxon>
        <taxon>Oiketicinae</taxon>
        <taxon>Eumeta</taxon>
    </lineage>
</organism>
<protein>
    <submittedName>
        <fullName evidence="2">Uncharacterized protein</fullName>
    </submittedName>
</protein>
<keyword evidence="1" id="KW-0732">Signal</keyword>
<dbReference type="EMBL" id="BGZK01000392">
    <property type="protein sequence ID" value="GBP41053.1"/>
    <property type="molecule type" value="Genomic_DNA"/>
</dbReference>
<accession>A0A4C1VQU8</accession>
<evidence type="ECO:0000313" key="3">
    <source>
        <dbReference type="Proteomes" id="UP000299102"/>
    </source>
</evidence>
<proteinExistence type="predicted"/>
<name>A0A4C1VQU8_EUMVA</name>
<dbReference type="Proteomes" id="UP000299102">
    <property type="component" value="Unassembled WGS sequence"/>
</dbReference>
<keyword evidence="3" id="KW-1185">Reference proteome</keyword>
<gene>
    <name evidence="2" type="ORF">EVAR_32874_1</name>
</gene>
<dbReference type="AlphaFoldDB" id="A0A4C1VQU8"/>
<sequence>MCNTVFINKTLLVVVVVVLSTAPTATQNSILTAGRKELLYRQIFTDPHIRHKLLLTNPILNRSFEKGARLLRNEEILRRLHTPNLDEDRKRAKVKSTIILDSQRTSKCSETSPETARGRRATRLHARSFVTLVVLFGVPSDNLVLKVCAAPAYLGADCVPPTSGRGRIDFSLPAPRTKTDHYAPSRWSFRIVVITATTRYTQLSFTTGASVDDSEWRDEGSVDYFGVETSG</sequence>
<comment type="caution">
    <text evidence="2">The sequence shown here is derived from an EMBL/GenBank/DDBJ whole genome shotgun (WGS) entry which is preliminary data.</text>
</comment>
<reference evidence="2 3" key="1">
    <citation type="journal article" date="2019" name="Commun. Biol.">
        <title>The bagworm genome reveals a unique fibroin gene that provides high tensile strength.</title>
        <authorList>
            <person name="Kono N."/>
            <person name="Nakamura H."/>
            <person name="Ohtoshi R."/>
            <person name="Tomita M."/>
            <person name="Numata K."/>
            <person name="Arakawa K."/>
        </authorList>
    </citation>
    <scope>NUCLEOTIDE SEQUENCE [LARGE SCALE GENOMIC DNA]</scope>
</reference>
<feature type="signal peptide" evidence="1">
    <location>
        <begin position="1"/>
        <end position="26"/>
    </location>
</feature>
<evidence type="ECO:0000313" key="2">
    <source>
        <dbReference type="EMBL" id="GBP41053.1"/>
    </source>
</evidence>
<feature type="chain" id="PRO_5020031432" evidence="1">
    <location>
        <begin position="27"/>
        <end position="231"/>
    </location>
</feature>